<proteinExistence type="predicted"/>
<reference evidence="2 3" key="1">
    <citation type="submission" date="2019-11" db="EMBL/GenBank/DDBJ databases">
        <authorList>
            <person name="He Y."/>
        </authorList>
    </citation>
    <scope>NUCLEOTIDE SEQUENCE [LARGE SCALE GENOMIC DNA]</scope>
    <source>
        <strain evidence="2 3">SCSIO 58843</strain>
    </source>
</reference>
<name>A0A5Q2RFH1_9ACTN</name>
<organism evidence="2 3">
    <name type="scientific">Actinomarinicola tropica</name>
    <dbReference type="NCBI Taxonomy" id="2789776"/>
    <lineage>
        <taxon>Bacteria</taxon>
        <taxon>Bacillati</taxon>
        <taxon>Actinomycetota</taxon>
        <taxon>Acidimicrobiia</taxon>
        <taxon>Acidimicrobiales</taxon>
        <taxon>Iamiaceae</taxon>
        <taxon>Actinomarinicola</taxon>
    </lineage>
</organism>
<evidence type="ECO:0000313" key="3">
    <source>
        <dbReference type="Proteomes" id="UP000334019"/>
    </source>
</evidence>
<dbReference type="EMBL" id="CP045851">
    <property type="protein sequence ID" value="QGG94384.1"/>
    <property type="molecule type" value="Genomic_DNA"/>
</dbReference>
<dbReference type="AlphaFoldDB" id="A0A5Q2RFH1"/>
<keyword evidence="1" id="KW-1133">Transmembrane helix</keyword>
<accession>A0A5Q2RFH1</accession>
<sequence>MCGYVRYVVAAWIAGLSVTSVTGSDGWGALAALVAVAVTFVVTRAFPARFAPSACSVEPSAR</sequence>
<protein>
    <submittedName>
        <fullName evidence="2">Uncharacterized protein</fullName>
    </submittedName>
</protein>
<dbReference type="RefSeq" id="WP_153758490.1">
    <property type="nucleotide sequence ID" value="NZ_CP045851.1"/>
</dbReference>
<feature type="transmembrane region" description="Helical" evidence="1">
    <location>
        <begin position="26"/>
        <end position="46"/>
    </location>
</feature>
<evidence type="ECO:0000313" key="2">
    <source>
        <dbReference type="EMBL" id="QGG94384.1"/>
    </source>
</evidence>
<gene>
    <name evidence="2" type="ORF">GH723_04290</name>
</gene>
<keyword evidence="1" id="KW-0472">Membrane</keyword>
<keyword evidence="1" id="KW-0812">Transmembrane</keyword>
<keyword evidence="3" id="KW-1185">Reference proteome</keyword>
<evidence type="ECO:0000256" key="1">
    <source>
        <dbReference type="SAM" id="Phobius"/>
    </source>
</evidence>
<dbReference type="KEGG" id="atq:GH723_04290"/>
<dbReference type="Proteomes" id="UP000334019">
    <property type="component" value="Chromosome"/>
</dbReference>